<feature type="chain" id="PRO_5030031428" evidence="1">
    <location>
        <begin position="32"/>
        <end position="312"/>
    </location>
</feature>
<evidence type="ECO:0000313" key="4">
    <source>
        <dbReference type="Proteomes" id="UP000184436"/>
    </source>
</evidence>
<dbReference type="GO" id="GO:0016853">
    <property type="term" value="F:isomerase activity"/>
    <property type="evidence" value="ECO:0007669"/>
    <property type="project" value="UniProtKB-KW"/>
</dbReference>
<dbReference type="EMBL" id="FQVD01000056">
    <property type="protein sequence ID" value="SHF99591.1"/>
    <property type="molecule type" value="Genomic_DNA"/>
</dbReference>
<keyword evidence="4" id="KW-1185">Reference proteome</keyword>
<feature type="signal peptide" evidence="1">
    <location>
        <begin position="1"/>
        <end position="31"/>
    </location>
</feature>
<dbReference type="SUPFAM" id="SSF51658">
    <property type="entry name" value="Xylose isomerase-like"/>
    <property type="match status" value="1"/>
</dbReference>
<dbReference type="RefSeq" id="WP_051573019.1">
    <property type="nucleotide sequence ID" value="NZ_FQVD01000056.1"/>
</dbReference>
<protein>
    <submittedName>
        <fullName evidence="3">Sugar phosphate isomerase/epimerase</fullName>
    </submittedName>
</protein>
<dbReference type="Proteomes" id="UP000184436">
    <property type="component" value="Unassembled WGS sequence"/>
</dbReference>
<keyword evidence="3" id="KW-0413">Isomerase</keyword>
<dbReference type="InterPro" id="IPR050312">
    <property type="entry name" value="IolE/XylAMocC-like"/>
</dbReference>
<dbReference type="OrthoDB" id="9798407at2"/>
<evidence type="ECO:0000256" key="1">
    <source>
        <dbReference type="SAM" id="SignalP"/>
    </source>
</evidence>
<dbReference type="PANTHER" id="PTHR12110:SF41">
    <property type="entry name" value="INOSOSE DEHYDRATASE"/>
    <property type="match status" value="1"/>
</dbReference>
<gene>
    <name evidence="3" type="ORF">SAMN05444349_1567</name>
</gene>
<dbReference type="STRING" id="871325.SAMN05444349_1567"/>
<sequence>MKKLFELCGKPLTTFVCVAMAIAMFATPEMASAKKKKTIGIQLYSVMDAMKKDPKASVERLGDMGYNSFELVQWGGDPKVFGLPANEFKALCDKNGAKITSTHSGIQEDPAKEDEIMARWRQLFETQKACGGKYFVIPSYGVDYTVKDVQRMCDYFNRVGKIAAEYGLKIGYHNHSGEFKKLKDSDKVMWEYLVENTDPKYVCLELDVYWCTKGGKSPVEYLKKYPKRIELLHIKDDFVIGESGTIDFEGIFTQFYKNGMKNYFVEIETPQYIRDKKNADGSKYTQEQIMNEVFEAAQKSIEYLNNAKFVKK</sequence>
<dbReference type="AlphaFoldDB" id="A0A1M5G826"/>
<feature type="domain" description="Xylose isomerase-like TIM barrel" evidence="2">
    <location>
        <begin position="60"/>
        <end position="277"/>
    </location>
</feature>
<dbReference type="InterPro" id="IPR036237">
    <property type="entry name" value="Xyl_isomerase-like_sf"/>
</dbReference>
<organism evidence="3 4">
    <name type="scientific">Bacteroides faecichinchillae</name>
    <dbReference type="NCBI Taxonomy" id="871325"/>
    <lineage>
        <taxon>Bacteria</taxon>
        <taxon>Pseudomonadati</taxon>
        <taxon>Bacteroidota</taxon>
        <taxon>Bacteroidia</taxon>
        <taxon>Bacteroidales</taxon>
        <taxon>Bacteroidaceae</taxon>
        <taxon>Bacteroides</taxon>
    </lineage>
</organism>
<evidence type="ECO:0000313" key="3">
    <source>
        <dbReference type="EMBL" id="SHF99591.1"/>
    </source>
</evidence>
<dbReference type="Gene3D" id="3.20.20.150">
    <property type="entry name" value="Divalent-metal-dependent TIM barrel enzymes"/>
    <property type="match status" value="1"/>
</dbReference>
<name>A0A1M5G826_9BACE</name>
<dbReference type="InterPro" id="IPR013022">
    <property type="entry name" value="Xyl_isomerase-like_TIM-brl"/>
</dbReference>
<proteinExistence type="predicted"/>
<dbReference type="PANTHER" id="PTHR12110">
    <property type="entry name" value="HYDROXYPYRUVATE ISOMERASE"/>
    <property type="match status" value="1"/>
</dbReference>
<accession>A0A1M5G826</accession>
<dbReference type="Pfam" id="PF01261">
    <property type="entry name" value="AP_endonuc_2"/>
    <property type="match status" value="1"/>
</dbReference>
<evidence type="ECO:0000259" key="2">
    <source>
        <dbReference type="Pfam" id="PF01261"/>
    </source>
</evidence>
<reference evidence="3 4" key="1">
    <citation type="submission" date="2016-11" db="EMBL/GenBank/DDBJ databases">
        <authorList>
            <person name="Jaros S."/>
            <person name="Januszkiewicz K."/>
            <person name="Wedrychowicz H."/>
        </authorList>
    </citation>
    <scope>NUCLEOTIDE SEQUENCE [LARGE SCALE GENOMIC DNA]</scope>
    <source>
        <strain evidence="3 4">DSM 26883</strain>
    </source>
</reference>
<keyword evidence="1" id="KW-0732">Signal</keyword>